<dbReference type="FunFam" id="1.10.287.10:FF:000023">
    <property type="entry name" value="Ataxin 3 variant ref"/>
    <property type="match status" value="1"/>
</dbReference>
<evidence type="ECO:0000259" key="13">
    <source>
        <dbReference type="PROSITE" id="PS50957"/>
    </source>
</evidence>
<gene>
    <name evidence="14" type="ORF">BaRGS_00003927</name>
</gene>
<keyword evidence="9" id="KW-0804">Transcription</keyword>
<dbReference type="Gene3D" id="1.10.287.10">
    <property type="entry name" value="S15/NS1, RNA-binding"/>
    <property type="match status" value="1"/>
</dbReference>
<feature type="compositionally biased region" description="Low complexity" evidence="12">
    <location>
        <begin position="225"/>
        <end position="235"/>
    </location>
</feature>
<dbReference type="GO" id="GO:0005634">
    <property type="term" value="C:nucleus"/>
    <property type="evidence" value="ECO:0007669"/>
    <property type="project" value="UniProtKB-SubCell"/>
</dbReference>
<evidence type="ECO:0000256" key="5">
    <source>
        <dbReference type="ARBA" id="ARBA00022786"/>
    </source>
</evidence>
<dbReference type="GO" id="GO:0006508">
    <property type="term" value="P:proteolysis"/>
    <property type="evidence" value="ECO:0007669"/>
    <property type="project" value="UniProtKB-KW"/>
</dbReference>
<dbReference type="InterPro" id="IPR033865">
    <property type="entry name" value="Ataxin-3"/>
</dbReference>
<evidence type="ECO:0000256" key="9">
    <source>
        <dbReference type="ARBA" id="ARBA00023163"/>
    </source>
</evidence>
<dbReference type="PANTHER" id="PTHR14159:SF0">
    <property type="entry name" value="ATAXIN-3-RELATED"/>
    <property type="match status" value="1"/>
</dbReference>
<sequence>MEAIFHEKHCLNALLQNQLFTAVDLAQIGQRLDEQERQHMLEGGVDSREYQHFLEQPSSNYDDSGFFSIQVLQEALRVWGLELVPFTSQNPIAHAAREDPTSQQAYICNFRQHWFCVRKLGNQWFNLNSLLTGPELISNTYLSLFLTQLQQEAVQPIKPSLITAEGSGGGTREPGEEEEQDQYLQRALAESRRIIEQDDSTLQQALRESMAGYIEESIQRGGEASSSGTSSSSSSANTLPAATQNPTPEELRQRRLAFLEGANRPIQSAGTPVEANRNSNQDEPSEEAMLQEALRMSMEQPE</sequence>
<reference evidence="14 15" key="1">
    <citation type="journal article" date="2023" name="Sci. Data">
        <title>Genome assembly of the Korean intertidal mud-creeper Batillaria attramentaria.</title>
        <authorList>
            <person name="Patra A.K."/>
            <person name="Ho P.T."/>
            <person name="Jun S."/>
            <person name="Lee S.J."/>
            <person name="Kim Y."/>
            <person name="Won Y.J."/>
        </authorList>
    </citation>
    <scope>NUCLEOTIDE SEQUENCE [LARGE SCALE GENOMIC DNA]</scope>
    <source>
        <strain evidence="14">Wonlab-2016</strain>
    </source>
</reference>
<evidence type="ECO:0000256" key="7">
    <source>
        <dbReference type="ARBA" id="ARBA00022807"/>
    </source>
</evidence>
<dbReference type="PRINTS" id="PR01233">
    <property type="entry name" value="JOSEPHIN"/>
</dbReference>
<feature type="compositionally biased region" description="Polar residues" evidence="12">
    <location>
        <begin position="236"/>
        <end position="247"/>
    </location>
</feature>
<evidence type="ECO:0000256" key="6">
    <source>
        <dbReference type="ARBA" id="ARBA00022801"/>
    </source>
</evidence>
<keyword evidence="4" id="KW-0645">Protease</keyword>
<keyword evidence="6" id="KW-0378">Hydrolase</keyword>
<dbReference type="GO" id="GO:0004843">
    <property type="term" value="F:cysteine-type deubiquitinase activity"/>
    <property type="evidence" value="ECO:0007669"/>
    <property type="project" value="UniProtKB-EC"/>
</dbReference>
<dbReference type="PROSITE" id="PS50330">
    <property type="entry name" value="UIM"/>
    <property type="match status" value="1"/>
</dbReference>
<evidence type="ECO:0000256" key="8">
    <source>
        <dbReference type="ARBA" id="ARBA00023015"/>
    </source>
</evidence>
<keyword evidence="15" id="KW-1185">Reference proteome</keyword>
<dbReference type="PROSITE" id="PS50957">
    <property type="entry name" value="JOSEPHIN"/>
    <property type="match status" value="1"/>
</dbReference>
<evidence type="ECO:0000313" key="15">
    <source>
        <dbReference type="Proteomes" id="UP001519460"/>
    </source>
</evidence>
<dbReference type="Pfam" id="PF02099">
    <property type="entry name" value="Josephin"/>
    <property type="match status" value="1"/>
</dbReference>
<comment type="caution">
    <text evidence="11">Lacks conserved residue(s) required for the propagation of feature annotation.</text>
</comment>
<feature type="region of interest" description="Disordered" evidence="12">
    <location>
        <begin position="217"/>
        <end position="302"/>
    </location>
</feature>
<dbReference type="Gene3D" id="3.90.70.40">
    <property type="match status" value="1"/>
</dbReference>
<evidence type="ECO:0000256" key="3">
    <source>
        <dbReference type="ARBA" id="ARBA00012759"/>
    </source>
</evidence>
<evidence type="ECO:0000256" key="2">
    <source>
        <dbReference type="ARBA" id="ARBA00004123"/>
    </source>
</evidence>
<evidence type="ECO:0000256" key="4">
    <source>
        <dbReference type="ARBA" id="ARBA00022670"/>
    </source>
</evidence>
<feature type="domain" description="Josephin" evidence="13">
    <location>
        <begin position="1"/>
        <end position="174"/>
    </location>
</feature>
<dbReference type="AlphaFoldDB" id="A0ABD0LZJ7"/>
<keyword evidence="10" id="KW-0539">Nucleus</keyword>
<dbReference type="InterPro" id="IPR006155">
    <property type="entry name" value="Josephin"/>
</dbReference>
<feature type="region of interest" description="Disordered" evidence="12">
    <location>
        <begin position="161"/>
        <end position="184"/>
    </location>
</feature>
<comment type="caution">
    <text evidence="14">The sequence shown here is derived from an EMBL/GenBank/DDBJ whole genome shotgun (WGS) entry which is preliminary data.</text>
</comment>
<dbReference type="EMBL" id="JACVVK020000013">
    <property type="protein sequence ID" value="KAK7504899.1"/>
    <property type="molecule type" value="Genomic_DNA"/>
</dbReference>
<keyword evidence="7" id="KW-0788">Thiol protease</keyword>
<evidence type="ECO:0000256" key="1">
    <source>
        <dbReference type="ARBA" id="ARBA00000707"/>
    </source>
</evidence>
<evidence type="ECO:0000313" key="14">
    <source>
        <dbReference type="EMBL" id="KAK7504899.1"/>
    </source>
</evidence>
<comment type="catalytic activity">
    <reaction evidence="1">
        <text>Thiol-dependent hydrolysis of ester, thioester, amide, peptide and isopeptide bonds formed by the C-terminal Gly of ubiquitin (a 76-residue protein attached to proteins as an intracellular targeting signal).</text>
        <dbReference type="EC" id="3.4.19.12"/>
    </reaction>
</comment>
<dbReference type="Proteomes" id="UP001519460">
    <property type="component" value="Unassembled WGS sequence"/>
</dbReference>
<evidence type="ECO:0000256" key="10">
    <source>
        <dbReference type="ARBA" id="ARBA00023242"/>
    </source>
</evidence>
<keyword evidence="5" id="KW-0833">Ubl conjugation pathway</keyword>
<name>A0ABD0LZJ7_9CAEN</name>
<feature type="compositionally biased region" description="Polar residues" evidence="12">
    <location>
        <begin position="265"/>
        <end position="282"/>
    </location>
</feature>
<dbReference type="EC" id="3.4.19.12" evidence="3"/>
<proteinExistence type="predicted"/>
<dbReference type="InterPro" id="IPR003903">
    <property type="entry name" value="UIM_dom"/>
</dbReference>
<evidence type="ECO:0000256" key="12">
    <source>
        <dbReference type="SAM" id="MobiDB-lite"/>
    </source>
</evidence>
<organism evidence="14 15">
    <name type="scientific">Batillaria attramentaria</name>
    <dbReference type="NCBI Taxonomy" id="370345"/>
    <lineage>
        <taxon>Eukaryota</taxon>
        <taxon>Metazoa</taxon>
        <taxon>Spiralia</taxon>
        <taxon>Lophotrochozoa</taxon>
        <taxon>Mollusca</taxon>
        <taxon>Gastropoda</taxon>
        <taxon>Caenogastropoda</taxon>
        <taxon>Sorbeoconcha</taxon>
        <taxon>Cerithioidea</taxon>
        <taxon>Batillariidae</taxon>
        <taxon>Batillaria</taxon>
    </lineage>
</organism>
<evidence type="ECO:0000256" key="11">
    <source>
        <dbReference type="PROSITE-ProRule" id="PRU00331"/>
    </source>
</evidence>
<dbReference type="SMART" id="SM01246">
    <property type="entry name" value="Josephin"/>
    <property type="match status" value="1"/>
</dbReference>
<protein>
    <recommendedName>
        <fullName evidence="3">ubiquitinyl hydrolase 1</fullName>
        <ecNumber evidence="3">3.4.19.12</ecNumber>
    </recommendedName>
</protein>
<dbReference type="PANTHER" id="PTHR14159">
    <property type="entry name" value="ATAXIN-3-RELATED"/>
    <property type="match status" value="1"/>
</dbReference>
<keyword evidence="8" id="KW-0805">Transcription regulation</keyword>
<comment type="subcellular location">
    <subcellularLocation>
        <location evidence="2">Nucleus</location>
    </subcellularLocation>
</comment>
<accession>A0ABD0LZJ7</accession>